<dbReference type="AlphaFoldDB" id="A0A9E6XUL2"/>
<dbReference type="CDD" id="cd05656">
    <property type="entry name" value="M42_Frv"/>
    <property type="match status" value="1"/>
</dbReference>
<evidence type="ECO:0000313" key="9">
    <source>
        <dbReference type="EMBL" id="UGS34056.1"/>
    </source>
</evidence>
<keyword evidence="2 9" id="KW-0031">Aminopeptidase</keyword>
<dbReference type="SUPFAM" id="SSF101821">
    <property type="entry name" value="Aminopeptidase/glucanase lid domain"/>
    <property type="match status" value="1"/>
</dbReference>
<keyword evidence="10" id="KW-1185">Reference proteome</keyword>
<feature type="active site" description="Proton acceptor" evidence="7">
    <location>
        <position position="209"/>
    </location>
</feature>
<keyword evidence="5 9" id="KW-0378">Hydrolase</keyword>
<evidence type="ECO:0000256" key="4">
    <source>
        <dbReference type="ARBA" id="ARBA00022723"/>
    </source>
</evidence>
<keyword evidence="4 8" id="KW-0479">Metal-binding</keyword>
<evidence type="ECO:0000256" key="2">
    <source>
        <dbReference type="ARBA" id="ARBA00022438"/>
    </source>
</evidence>
<accession>A0A9E6XUL2</accession>
<protein>
    <submittedName>
        <fullName evidence="9">Aminopeptidase YsdC</fullName>
        <ecNumber evidence="9">3.4.11.-</ecNumber>
    </submittedName>
</protein>
<dbReference type="SUPFAM" id="SSF53187">
    <property type="entry name" value="Zn-dependent exopeptidases"/>
    <property type="match status" value="1"/>
</dbReference>
<evidence type="ECO:0000256" key="7">
    <source>
        <dbReference type="PIRSR" id="PIRSR001123-1"/>
    </source>
</evidence>
<gene>
    <name evidence="9" type="primary">ysdC</name>
    <name evidence="9" type="ORF">DSM104329_00427</name>
</gene>
<name>A0A9E6XUL2_9ACTN</name>
<dbReference type="EC" id="3.4.11.-" evidence="9"/>
<dbReference type="KEGG" id="sbae:DSM104329_00427"/>
<feature type="binding site" evidence="8">
    <location>
        <position position="320"/>
    </location>
    <ligand>
        <name>Zn(2+)</name>
        <dbReference type="ChEBI" id="CHEBI:29105"/>
        <label>2</label>
    </ligand>
</feature>
<dbReference type="EMBL" id="CP087164">
    <property type="protein sequence ID" value="UGS34056.1"/>
    <property type="molecule type" value="Genomic_DNA"/>
</dbReference>
<dbReference type="Gene3D" id="2.40.30.40">
    <property type="entry name" value="Peptidase M42, domain 2"/>
    <property type="match status" value="1"/>
</dbReference>
<evidence type="ECO:0000256" key="3">
    <source>
        <dbReference type="ARBA" id="ARBA00022670"/>
    </source>
</evidence>
<feature type="binding site" evidence="8">
    <location>
        <position position="176"/>
    </location>
    <ligand>
        <name>Zn(2+)</name>
        <dbReference type="ChEBI" id="CHEBI:29105"/>
        <label>2</label>
    </ligand>
</feature>
<dbReference type="RefSeq" id="WP_259313746.1">
    <property type="nucleotide sequence ID" value="NZ_CP087164.1"/>
</dbReference>
<dbReference type="GO" id="GO:0004177">
    <property type="term" value="F:aminopeptidase activity"/>
    <property type="evidence" value="ECO:0007669"/>
    <property type="project" value="UniProtKB-UniRule"/>
</dbReference>
<dbReference type="Gene3D" id="3.40.630.10">
    <property type="entry name" value="Zn peptidases"/>
    <property type="match status" value="1"/>
</dbReference>
<proteinExistence type="inferred from homology"/>
<keyword evidence="3" id="KW-0645">Protease</keyword>
<reference evidence="9" key="1">
    <citation type="journal article" date="2022" name="Int. J. Syst. Evol. Microbiol.">
        <title>Pseudomonas aegrilactucae sp. nov. and Pseudomonas morbosilactucae sp. nov., pathogens causing bacterial rot of lettuce in Japan.</title>
        <authorList>
            <person name="Sawada H."/>
            <person name="Fujikawa T."/>
            <person name="Satou M."/>
        </authorList>
    </citation>
    <scope>NUCLEOTIDE SEQUENCE</scope>
    <source>
        <strain evidence="9">0166_1</strain>
    </source>
</reference>
<dbReference type="Proteomes" id="UP001162834">
    <property type="component" value="Chromosome"/>
</dbReference>
<feature type="binding site" evidence="8">
    <location>
        <position position="210"/>
    </location>
    <ligand>
        <name>Zn(2+)</name>
        <dbReference type="ChEBI" id="CHEBI:29105"/>
        <label>2</label>
    </ligand>
</feature>
<feature type="binding site" evidence="8">
    <location>
        <position position="232"/>
    </location>
    <ligand>
        <name>Zn(2+)</name>
        <dbReference type="ChEBI" id="CHEBI:29105"/>
        <label>1</label>
    </ligand>
</feature>
<dbReference type="PIRSF" id="PIRSF001123">
    <property type="entry name" value="PepA_GA"/>
    <property type="match status" value="1"/>
</dbReference>
<sequence>MPLSPLLRDLLTTPGPSGYERPAAEVWRAAARDFSEDVRADVAGSSVAVVPGDGGGPLVAVVGHIDEIGLVVTHIDDEGMLWFTNVGGWDPIILVGQRLAVQTQAGEIPGVVGKKPIHLLKNDEREKAPKLTDLHIDIGAKDGDEARSLVRIGDVAVISGEPVELPNGRVVSRSMDNRLGCYVALEATRRVADRGGAPGDVAAVAVTQEETTFGGATTTAYSLAPQIAIVVDVTHATDAPGIPVREMGKHELGSGAVIGRGPVLHPRVFELLHETAQAEGLPFTVESHVGRGTSTDADAIHRSRAGIACGLVSIPLRYMHSPVELVSLDDVEAAIALIAAFTHRLTTDTDLLR</sequence>
<dbReference type="InterPro" id="IPR023367">
    <property type="entry name" value="Peptidase_M42_dom2"/>
</dbReference>
<dbReference type="InterPro" id="IPR051464">
    <property type="entry name" value="Peptidase_M42_aminopept"/>
</dbReference>
<dbReference type="GO" id="GO:0046872">
    <property type="term" value="F:metal ion binding"/>
    <property type="evidence" value="ECO:0007669"/>
    <property type="project" value="UniProtKB-UniRule"/>
</dbReference>
<evidence type="ECO:0000256" key="6">
    <source>
        <dbReference type="PIRNR" id="PIRNR001123"/>
    </source>
</evidence>
<comment type="similarity">
    <text evidence="1 6">Belongs to the peptidase M42 family.</text>
</comment>
<evidence type="ECO:0000313" key="10">
    <source>
        <dbReference type="Proteomes" id="UP001162834"/>
    </source>
</evidence>
<feature type="binding site" evidence="8">
    <location>
        <position position="64"/>
    </location>
    <ligand>
        <name>Zn(2+)</name>
        <dbReference type="ChEBI" id="CHEBI:29105"/>
        <label>1</label>
    </ligand>
</feature>
<evidence type="ECO:0000256" key="5">
    <source>
        <dbReference type="ARBA" id="ARBA00022801"/>
    </source>
</evidence>
<dbReference type="InterPro" id="IPR008007">
    <property type="entry name" value="Peptidase_M42"/>
</dbReference>
<organism evidence="9 10">
    <name type="scientific">Capillimicrobium parvum</name>
    <dbReference type="NCBI Taxonomy" id="2884022"/>
    <lineage>
        <taxon>Bacteria</taxon>
        <taxon>Bacillati</taxon>
        <taxon>Actinomycetota</taxon>
        <taxon>Thermoleophilia</taxon>
        <taxon>Solirubrobacterales</taxon>
        <taxon>Capillimicrobiaceae</taxon>
        <taxon>Capillimicrobium</taxon>
    </lineage>
</organism>
<dbReference type="PANTHER" id="PTHR32481">
    <property type="entry name" value="AMINOPEPTIDASE"/>
    <property type="match status" value="1"/>
</dbReference>
<dbReference type="Pfam" id="PF05343">
    <property type="entry name" value="Peptidase_M42"/>
    <property type="match status" value="1"/>
</dbReference>
<dbReference type="PANTHER" id="PTHR32481:SF20">
    <property type="entry name" value="AMINOPEPTIDASE YSDC"/>
    <property type="match status" value="1"/>
</dbReference>
<feature type="binding site" evidence="8">
    <location>
        <position position="176"/>
    </location>
    <ligand>
        <name>Zn(2+)</name>
        <dbReference type="ChEBI" id="CHEBI:29105"/>
        <label>1</label>
    </ligand>
</feature>
<evidence type="ECO:0000256" key="8">
    <source>
        <dbReference type="PIRSR" id="PIRSR001123-2"/>
    </source>
</evidence>
<evidence type="ECO:0000256" key="1">
    <source>
        <dbReference type="ARBA" id="ARBA00006272"/>
    </source>
</evidence>
<dbReference type="GO" id="GO:0006508">
    <property type="term" value="P:proteolysis"/>
    <property type="evidence" value="ECO:0007669"/>
    <property type="project" value="UniProtKB-KW"/>
</dbReference>
<comment type="cofactor">
    <cofactor evidence="8">
        <name>a divalent metal cation</name>
        <dbReference type="ChEBI" id="CHEBI:60240"/>
    </cofactor>
    <text evidence="8">Binds 2 divalent metal cations per subunit.</text>
</comment>